<reference evidence="3" key="1">
    <citation type="submission" date="2022-11" db="UniProtKB">
        <authorList>
            <consortium name="WormBaseParasite"/>
        </authorList>
    </citation>
    <scope>IDENTIFICATION</scope>
</reference>
<evidence type="ECO:0000256" key="1">
    <source>
        <dbReference type="SAM" id="MobiDB-lite"/>
    </source>
</evidence>
<proteinExistence type="predicted"/>
<evidence type="ECO:0000313" key="2">
    <source>
        <dbReference type="Proteomes" id="UP000887572"/>
    </source>
</evidence>
<evidence type="ECO:0000313" key="3">
    <source>
        <dbReference type="WBParaSite" id="Gr19_v10_g17060.t2"/>
    </source>
</evidence>
<protein>
    <submittedName>
        <fullName evidence="3">Uncharacterized protein</fullName>
    </submittedName>
</protein>
<dbReference type="AlphaFoldDB" id="A0A914HFJ8"/>
<feature type="region of interest" description="Disordered" evidence="1">
    <location>
        <begin position="1"/>
        <end position="21"/>
    </location>
</feature>
<sequence length="69" mass="7473">MTKQQLPVKKAKLAERPAENAAGAERFCKIAETPKLENLFCAGAFSLKDQFLCSSKTGETAPAGSSRLW</sequence>
<keyword evidence="2" id="KW-1185">Reference proteome</keyword>
<dbReference type="WBParaSite" id="Gr19_v10_g17060.t2">
    <property type="protein sequence ID" value="Gr19_v10_g17060.t2"/>
    <property type="gene ID" value="Gr19_v10_g17060"/>
</dbReference>
<organism evidence="2 3">
    <name type="scientific">Globodera rostochiensis</name>
    <name type="common">Golden nematode worm</name>
    <name type="synonym">Heterodera rostochiensis</name>
    <dbReference type="NCBI Taxonomy" id="31243"/>
    <lineage>
        <taxon>Eukaryota</taxon>
        <taxon>Metazoa</taxon>
        <taxon>Ecdysozoa</taxon>
        <taxon>Nematoda</taxon>
        <taxon>Chromadorea</taxon>
        <taxon>Rhabditida</taxon>
        <taxon>Tylenchina</taxon>
        <taxon>Tylenchomorpha</taxon>
        <taxon>Tylenchoidea</taxon>
        <taxon>Heteroderidae</taxon>
        <taxon>Heteroderinae</taxon>
        <taxon>Globodera</taxon>
    </lineage>
</organism>
<dbReference type="Proteomes" id="UP000887572">
    <property type="component" value="Unplaced"/>
</dbReference>
<name>A0A914HFJ8_GLORO</name>
<accession>A0A914HFJ8</accession>